<dbReference type="PANTHER" id="PTHR45614">
    <property type="entry name" value="MYB PROTEIN-RELATED"/>
    <property type="match status" value="1"/>
</dbReference>
<organism evidence="6">
    <name type="scientific">Anthurium amnicola</name>
    <dbReference type="NCBI Taxonomy" id="1678845"/>
    <lineage>
        <taxon>Eukaryota</taxon>
        <taxon>Viridiplantae</taxon>
        <taxon>Streptophyta</taxon>
        <taxon>Embryophyta</taxon>
        <taxon>Tracheophyta</taxon>
        <taxon>Spermatophyta</taxon>
        <taxon>Magnoliopsida</taxon>
        <taxon>Liliopsida</taxon>
        <taxon>Araceae</taxon>
        <taxon>Pothoideae</taxon>
        <taxon>Potheae</taxon>
        <taxon>Anthurium</taxon>
    </lineage>
</organism>
<dbReference type="InterPro" id="IPR017884">
    <property type="entry name" value="SANT_dom"/>
</dbReference>
<dbReference type="PROSITE" id="PS51293">
    <property type="entry name" value="SANT"/>
    <property type="match status" value="1"/>
</dbReference>
<evidence type="ECO:0000259" key="3">
    <source>
        <dbReference type="PROSITE" id="PS50090"/>
    </source>
</evidence>
<protein>
    <submittedName>
        <fullName evidence="6">Myb-related protein 3R-1</fullName>
    </submittedName>
</protein>
<dbReference type="PROSITE" id="PS50090">
    <property type="entry name" value="MYB_LIKE"/>
    <property type="match status" value="1"/>
</dbReference>
<sequence>ERWHNHLNPVIKKDAWTQEEELELIHAHQKHGNKWAEIAKVLPGRTDNSIKNHWNSSVKKKLDFYLATGKLPTGPNPGMLNGAKDVRRPSSGHPIVCSNKRSDESVQPSLKPVLSTDPKLPASVDLEEQKDKPEQLAMEISAKTSTDVPVNGSKNSFNIECSGQTSSADISCKKFDSKVTSEGCSDDMLVDQVIGAGTSLSEDIVLTLGPLCYKPPQLEVCHVSIASSILNTFSFMQELPDSTYFTPVVKDKSSTELSPESILKNAAKSFPGTPSIVRRRKRTCTPLSVDENEQVDGQAHTQLGQVYSNSSSDSTPCNGDQGREVNFEGTFNFSPPYQLRPMRTAIFKSIQRQLDFTLTLDDIKNDTKLICATANSIFHETNSDANLTSMQQVLDNLPVESDSLNSSCTHASKLGVT</sequence>
<feature type="domain" description="Myb-like" evidence="3">
    <location>
        <begin position="8"/>
        <end position="58"/>
    </location>
</feature>
<evidence type="ECO:0000259" key="5">
    <source>
        <dbReference type="PROSITE" id="PS51294"/>
    </source>
</evidence>
<dbReference type="GO" id="GO:0005634">
    <property type="term" value="C:nucleus"/>
    <property type="evidence" value="ECO:0007669"/>
    <property type="project" value="TreeGrafter"/>
</dbReference>
<feature type="non-terminal residue" evidence="6">
    <location>
        <position position="1"/>
    </location>
</feature>
<dbReference type="AlphaFoldDB" id="A0A1D1Y3Z4"/>
<evidence type="ECO:0000256" key="2">
    <source>
        <dbReference type="SAM" id="MobiDB-lite"/>
    </source>
</evidence>
<feature type="region of interest" description="Disordered" evidence="2">
    <location>
        <begin position="75"/>
        <end position="132"/>
    </location>
</feature>
<dbReference type="Gene3D" id="1.10.10.60">
    <property type="entry name" value="Homeodomain-like"/>
    <property type="match status" value="1"/>
</dbReference>
<accession>A0A1D1Y3Z4</accession>
<dbReference type="CDD" id="cd00167">
    <property type="entry name" value="SANT"/>
    <property type="match status" value="1"/>
</dbReference>
<evidence type="ECO:0000259" key="4">
    <source>
        <dbReference type="PROSITE" id="PS51293"/>
    </source>
</evidence>
<dbReference type="InterPro" id="IPR001005">
    <property type="entry name" value="SANT/Myb"/>
</dbReference>
<dbReference type="EMBL" id="GDJX01018572">
    <property type="protein sequence ID" value="JAT49364.1"/>
    <property type="molecule type" value="Transcribed_RNA"/>
</dbReference>
<feature type="domain" description="SANT" evidence="4">
    <location>
        <begin position="11"/>
        <end position="46"/>
    </location>
</feature>
<evidence type="ECO:0000313" key="6">
    <source>
        <dbReference type="EMBL" id="JAT49364.1"/>
    </source>
</evidence>
<proteinExistence type="predicted"/>
<dbReference type="SUPFAM" id="SSF46689">
    <property type="entry name" value="Homeodomain-like"/>
    <property type="match status" value="1"/>
</dbReference>
<evidence type="ECO:0000256" key="1">
    <source>
        <dbReference type="ARBA" id="ARBA00023125"/>
    </source>
</evidence>
<dbReference type="GO" id="GO:0000981">
    <property type="term" value="F:DNA-binding transcription factor activity, RNA polymerase II-specific"/>
    <property type="evidence" value="ECO:0007669"/>
    <property type="project" value="TreeGrafter"/>
</dbReference>
<dbReference type="GO" id="GO:0000978">
    <property type="term" value="F:RNA polymerase II cis-regulatory region sequence-specific DNA binding"/>
    <property type="evidence" value="ECO:0007669"/>
    <property type="project" value="TreeGrafter"/>
</dbReference>
<keyword evidence="1" id="KW-0238">DNA-binding</keyword>
<dbReference type="PANTHER" id="PTHR45614:SF232">
    <property type="entry name" value="TRANSCRIPTION FACTOR MYB3R-2"/>
    <property type="match status" value="1"/>
</dbReference>
<dbReference type="SMART" id="SM00717">
    <property type="entry name" value="SANT"/>
    <property type="match status" value="1"/>
</dbReference>
<dbReference type="InterPro" id="IPR009057">
    <property type="entry name" value="Homeodomain-like_sf"/>
</dbReference>
<dbReference type="PROSITE" id="PS51294">
    <property type="entry name" value="HTH_MYB"/>
    <property type="match status" value="1"/>
</dbReference>
<dbReference type="FunFam" id="1.10.10.60:FF:000324">
    <property type="entry name" value="Transcription factor MYB3R-2"/>
    <property type="match status" value="1"/>
</dbReference>
<dbReference type="InterPro" id="IPR017930">
    <property type="entry name" value="Myb_dom"/>
</dbReference>
<name>A0A1D1Y3Z4_9ARAE</name>
<gene>
    <name evidence="6" type="primary">MYB3R-1_31</name>
    <name evidence="6" type="ORF">g.480</name>
</gene>
<feature type="domain" description="HTH myb-type" evidence="5">
    <location>
        <begin position="8"/>
        <end position="62"/>
    </location>
</feature>
<reference evidence="6" key="1">
    <citation type="submission" date="2015-07" db="EMBL/GenBank/DDBJ databases">
        <title>Transcriptome Assembly of Anthurium amnicola.</title>
        <authorList>
            <person name="Suzuki J."/>
        </authorList>
    </citation>
    <scope>NUCLEOTIDE SEQUENCE</scope>
</reference>
<dbReference type="InterPro" id="IPR050560">
    <property type="entry name" value="MYB_TF"/>
</dbReference>
<dbReference type="Pfam" id="PF00249">
    <property type="entry name" value="Myb_DNA-binding"/>
    <property type="match status" value="1"/>
</dbReference>